<keyword evidence="7" id="KW-1185">Reference proteome</keyword>
<dbReference type="PROSITE" id="PS50023">
    <property type="entry name" value="LIM_DOMAIN_2"/>
    <property type="match status" value="1"/>
</dbReference>
<dbReference type="SMART" id="SM00132">
    <property type="entry name" value="LIM"/>
    <property type="match status" value="1"/>
</dbReference>
<accession>A0AAN7I3F3</accession>
<evidence type="ECO:0000256" key="4">
    <source>
        <dbReference type="SAM" id="MobiDB-lite"/>
    </source>
</evidence>
<evidence type="ECO:0000313" key="6">
    <source>
        <dbReference type="EMBL" id="KAK4519352.1"/>
    </source>
</evidence>
<name>A0AAN7I3F3_9FUNG</name>
<sequence>MPDISAPFLPTIKCTGCHLYIDIRTLDKHACVPIIKTSSTLPLSESIDIQDNQALPPPSTQRRSRERSNALNNSVRRIFQKIRGNDQQYKSTDSSMLSPTLSMFSSASSHQTIPTPRSSEDHIQQYLLKQDTDSIISRESNNNSLIRLESRDRKKPVTETAVLEQLVTSMNIKDDLCQACSKFITFCDDEAVKDPITQYSYHQACYCCSLCRVSLSISSSFKYHGRLYCVRDYQVMKSRSVRGLVHRSVLSFIAL</sequence>
<evidence type="ECO:0000256" key="1">
    <source>
        <dbReference type="ARBA" id="ARBA00022723"/>
    </source>
</evidence>
<dbReference type="AlphaFoldDB" id="A0AAN7I3F3"/>
<comment type="caution">
    <text evidence="6">The sequence shown here is derived from an EMBL/GenBank/DDBJ whole genome shotgun (WGS) entry which is preliminary data.</text>
</comment>
<evidence type="ECO:0000256" key="3">
    <source>
        <dbReference type="PROSITE-ProRule" id="PRU00125"/>
    </source>
</evidence>
<evidence type="ECO:0000259" key="5">
    <source>
        <dbReference type="PROSITE" id="PS50023"/>
    </source>
</evidence>
<dbReference type="Pfam" id="PF00412">
    <property type="entry name" value="LIM"/>
    <property type="match status" value="1"/>
</dbReference>
<gene>
    <name evidence="6" type="ORF">ATC70_009587</name>
</gene>
<evidence type="ECO:0000313" key="7">
    <source>
        <dbReference type="Proteomes" id="UP001304243"/>
    </source>
</evidence>
<protein>
    <recommendedName>
        <fullName evidence="5">LIM zinc-binding domain-containing protein</fullName>
    </recommendedName>
</protein>
<dbReference type="Gene3D" id="2.10.110.10">
    <property type="entry name" value="Cysteine Rich Protein"/>
    <property type="match status" value="1"/>
</dbReference>
<dbReference type="RefSeq" id="XP_064686018.1">
    <property type="nucleotide sequence ID" value="XM_064828816.1"/>
</dbReference>
<dbReference type="Proteomes" id="UP001304243">
    <property type="component" value="Unassembled WGS sequence"/>
</dbReference>
<evidence type="ECO:0000256" key="2">
    <source>
        <dbReference type="ARBA" id="ARBA00022833"/>
    </source>
</evidence>
<dbReference type="GO" id="GO:0046872">
    <property type="term" value="F:metal ion binding"/>
    <property type="evidence" value="ECO:0007669"/>
    <property type="project" value="UniProtKB-KW"/>
</dbReference>
<dbReference type="GeneID" id="89953273"/>
<dbReference type="EMBL" id="JASEJX010000012">
    <property type="protein sequence ID" value="KAK4519352.1"/>
    <property type="molecule type" value="Genomic_DNA"/>
</dbReference>
<dbReference type="PROSITE" id="PS00478">
    <property type="entry name" value="LIM_DOMAIN_1"/>
    <property type="match status" value="1"/>
</dbReference>
<proteinExistence type="predicted"/>
<organism evidence="6 7">
    <name type="scientific">Mucor velutinosus</name>
    <dbReference type="NCBI Taxonomy" id="708070"/>
    <lineage>
        <taxon>Eukaryota</taxon>
        <taxon>Fungi</taxon>
        <taxon>Fungi incertae sedis</taxon>
        <taxon>Mucoromycota</taxon>
        <taxon>Mucoromycotina</taxon>
        <taxon>Mucoromycetes</taxon>
        <taxon>Mucorales</taxon>
        <taxon>Mucorineae</taxon>
        <taxon>Mucoraceae</taxon>
        <taxon>Mucor</taxon>
    </lineage>
</organism>
<reference evidence="6 7" key="1">
    <citation type="submission" date="2022-11" db="EMBL/GenBank/DDBJ databases">
        <title>Mucor velutinosus strain NIH1002 WGS.</title>
        <authorList>
            <person name="Subramanian P."/>
            <person name="Mullikin J.C."/>
            <person name="Segre J.A."/>
            <person name="Zelazny A.M."/>
        </authorList>
    </citation>
    <scope>NUCLEOTIDE SEQUENCE [LARGE SCALE GENOMIC DNA]</scope>
    <source>
        <strain evidence="6 7">NIH1002</strain>
    </source>
</reference>
<keyword evidence="2 3" id="KW-0862">Zinc</keyword>
<feature type="domain" description="LIM zinc-binding" evidence="5">
    <location>
        <begin position="175"/>
        <end position="239"/>
    </location>
</feature>
<keyword evidence="3" id="KW-0440">LIM domain</keyword>
<dbReference type="InterPro" id="IPR001781">
    <property type="entry name" value="Znf_LIM"/>
</dbReference>
<feature type="region of interest" description="Disordered" evidence="4">
    <location>
        <begin position="48"/>
        <end position="71"/>
    </location>
</feature>
<dbReference type="CDD" id="cd08368">
    <property type="entry name" value="LIM"/>
    <property type="match status" value="1"/>
</dbReference>
<keyword evidence="1 3" id="KW-0479">Metal-binding</keyword>